<evidence type="ECO:0000313" key="6">
    <source>
        <dbReference type="Proteomes" id="UP001474181"/>
    </source>
</evidence>
<accession>A0ABV1WPV7</accession>
<dbReference type="CDD" id="cd00038">
    <property type="entry name" value="CAP_ED"/>
    <property type="match status" value="1"/>
</dbReference>
<dbReference type="Pfam" id="PF13545">
    <property type="entry name" value="HTH_Crp_2"/>
    <property type="match status" value="1"/>
</dbReference>
<keyword evidence="1" id="KW-0805">Transcription regulation</keyword>
<proteinExistence type="predicted"/>
<feature type="domain" description="HTH crp-type" evidence="4">
    <location>
        <begin position="121"/>
        <end position="193"/>
    </location>
</feature>
<dbReference type="RefSeq" id="WP_350777620.1">
    <property type="nucleotide sequence ID" value="NZ_JBEPEK010000023.1"/>
</dbReference>
<dbReference type="InterPro" id="IPR036388">
    <property type="entry name" value="WH-like_DNA-bd_sf"/>
</dbReference>
<dbReference type="InterPro" id="IPR014710">
    <property type="entry name" value="RmlC-like_jellyroll"/>
</dbReference>
<gene>
    <name evidence="5" type="ORF">ABT404_05310</name>
</gene>
<organism evidence="5 6">
    <name type="scientific">Streptomyces hyaluromycini</name>
    <dbReference type="NCBI Taxonomy" id="1377993"/>
    <lineage>
        <taxon>Bacteria</taxon>
        <taxon>Bacillati</taxon>
        <taxon>Actinomycetota</taxon>
        <taxon>Actinomycetes</taxon>
        <taxon>Kitasatosporales</taxon>
        <taxon>Streptomycetaceae</taxon>
        <taxon>Streptomyces</taxon>
    </lineage>
</organism>
<dbReference type="SUPFAM" id="SSF51206">
    <property type="entry name" value="cAMP-binding domain-like"/>
    <property type="match status" value="1"/>
</dbReference>
<dbReference type="Proteomes" id="UP001474181">
    <property type="component" value="Unassembled WGS sequence"/>
</dbReference>
<evidence type="ECO:0000259" key="4">
    <source>
        <dbReference type="Pfam" id="PF13545"/>
    </source>
</evidence>
<comment type="caution">
    <text evidence="5">The sequence shown here is derived from an EMBL/GenBank/DDBJ whole genome shotgun (WGS) entry which is preliminary data.</text>
</comment>
<evidence type="ECO:0000256" key="3">
    <source>
        <dbReference type="ARBA" id="ARBA00023163"/>
    </source>
</evidence>
<keyword evidence="3" id="KW-0804">Transcription</keyword>
<dbReference type="InterPro" id="IPR018490">
    <property type="entry name" value="cNMP-bd_dom_sf"/>
</dbReference>
<name>A0ABV1WPV7_9ACTN</name>
<keyword evidence="2" id="KW-0238">DNA-binding</keyword>
<dbReference type="SUPFAM" id="SSF46785">
    <property type="entry name" value="Winged helix' DNA-binding domain"/>
    <property type="match status" value="1"/>
</dbReference>
<protein>
    <submittedName>
        <fullName evidence="5">Crp/Fnr family transcriptional regulator</fullName>
    </submittedName>
</protein>
<dbReference type="Gene3D" id="1.10.10.10">
    <property type="entry name" value="Winged helix-like DNA-binding domain superfamily/Winged helix DNA-binding domain"/>
    <property type="match status" value="1"/>
</dbReference>
<sequence length="199" mass="21585">MGALVSLARPKSVPCSDVIHLDGQAVYAITQRAVIEEGGKWNPILRGSGDLLGDLALCGRLKSVYSARALSLTSFLVIPASRFLRLAAREPAIGAALNCALAQHAQRLGTWRAVDRLHSCARIAWLLLELSEALSNKGQPADWVSGVNQNQMAQLAGMSQASVENDLRLLREAGAISTSYRKIQILDRALLARWVPEFM</sequence>
<evidence type="ECO:0000256" key="1">
    <source>
        <dbReference type="ARBA" id="ARBA00023015"/>
    </source>
</evidence>
<dbReference type="InterPro" id="IPR036390">
    <property type="entry name" value="WH_DNA-bd_sf"/>
</dbReference>
<dbReference type="InterPro" id="IPR012318">
    <property type="entry name" value="HTH_CRP"/>
</dbReference>
<evidence type="ECO:0000256" key="2">
    <source>
        <dbReference type="ARBA" id="ARBA00023125"/>
    </source>
</evidence>
<keyword evidence="6" id="KW-1185">Reference proteome</keyword>
<reference evidence="5 6" key="1">
    <citation type="submission" date="2024-06" db="EMBL/GenBank/DDBJ databases">
        <title>The Natural Products Discovery Center: Release of the First 8490 Sequenced Strains for Exploring Actinobacteria Biosynthetic Diversity.</title>
        <authorList>
            <person name="Kalkreuter E."/>
            <person name="Kautsar S.A."/>
            <person name="Yang D."/>
            <person name="Bader C.D."/>
            <person name="Teijaro C.N."/>
            <person name="Fluegel L."/>
            <person name="Davis C.M."/>
            <person name="Simpson J.R."/>
            <person name="Lauterbach L."/>
            <person name="Steele A.D."/>
            <person name="Gui C."/>
            <person name="Meng S."/>
            <person name="Li G."/>
            <person name="Viehrig K."/>
            <person name="Ye F."/>
            <person name="Su P."/>
            <person name="Kiefer A.F."/>
            <person name="Nichols A."/>
            <person name="Cepeda A.J."/>
            <person name="Yan W."/>
            <person name="Fan B."/>
            <person name="Jiang Y."/>
            <person name="Adhikari A."/>
            <person name="Zheng C.-J."/>
            <person name="Schuster L."/>
            <person name="Cowan T.M."/>
            <person name="Smanski M.J."/>
            <person name="Chevrette M.G."/>
            <person name="De Carvalho L.P.S."/>
            <person name="Shen B."/>
        </authorList>
    </citation>
    <scope>NUCLEOTIDE SEQUENCE [LARGE SCALE GENOMIC DNA]</scope>
    <source>
        <strain evidence="5 6">NPDC000234</strain>
    </source>
</reference>
<evidence type="ECO:0000313" key="5">
    <source>
        <dbReference type="EMBL" id="MER7178889.1"/>
    </source>
</evidence>
<dbReference type="EMBL" id="JBEPEK010000023">
    <property type="protein sequence ID" value="MER7178889.1"/>
    <property type="molecule type" value="Genomic_DNA"/>
</dbReference>
<dbReference type="InterPro" id="IPR000595">
    <property type="entry name" value="cNMP-bd_dom"/>
</dbReference>
<dbReference type="Gene3D" id="2.60.120.10">
    <property type="entry name" value="Jelly Rolls"/>
    <property type="match status" value="1"/>
</dbReference>